<keyword evidence="2" id="KW-0934">Plastid</keyword>
<dbReference type="InterPro" id="IPR027434">
    <property type="entry name" value="Homing_endonucl"/>
</dbReference>
<dbReference type="AlphaFoldDB" id="A0A8F0HZQ7"/>
<reference evidence="2" key="1">
    <citation type="journal article" date="2021" name="Eur. J. Phycol.">
        <title>Genomic analysis of the lectotype specimens of European Ulva rigida and Ulva lacinulata (Ulvaceae, Chlorophyta) reveals the ongoing misapplication of names.</title>
        <authorList>
            <person name="Hughey J.R."/>
            <person name="Gabrielson P.W."/>
            <person name="Maggs C.A."/>
            <person name="Mineur F."/>
        </authorList>
    </citation>
    <scope>NUCLEOTIDE SEQUENCE</scope>
    <source>
        <strain evidence="2">Cadiz</strain>
    </source>
</reference>
<dbReference type="SUPFAM" id="SSF55608">
    <property type="entry name" value="Homing endonucleases"/>
    <property type="match status" value="1"/>
</dbReference>
<accession>A0A8F0HZQ7</accession>
<dbReference type="InterPro" id="IPR004860">
    <property type="entry name" value="LAGLIDADG_dom"/>
</dbReference>
<geneLocation type="chloroplast" evidence="2"/>
<name>A0A8F0HZQ7_9CHLO</name>
<keyword evidence="2" id="KW-0150">Chloroplast</keyword>
<dbReference type="GO" id="GO:0004519">
    <property type="term" value="F:endonuclease activity"/>
    <property type="evidence" value="ECO:0007669"/>
    <property type="project" value="InterPro"/>
</dbReference>
<gene>
    <name evidence="2" type="primary">orf119</name>
</gene>
<sequence>MDDGSLKSKQSKGVILNTHNFAIKEIETLCLILNDKFKLQCKPRKQKHLVNNETCIYYQIYISGHSYDILRKLIFDYLLPEMYYKFPKPRSIKKKKTNTIAQKVTEVCKGSLKLDGNQL</sequence>
<dbReference type="EMBL" id="MW543060">
    <property type="protein sequence ID" value="QWL15229.1"/>
    <property type="molecule type" value="Genomic_DNA"/>
</dbReference>
<dbReference type="Gene3D" id="3.10.28.10">
    <property type="entry name" value="Homing endonucleases"/>
    <property type="match status" value="1"/>
</dbReference>
<protein>
    <recommendedName>
        <fullName evidence="1">Homing endonuclease LAGLIDADG domain-containing protein</fullName>
    </recommendedName>
</protein>
<evidence type="ECO:0000259" key="1">
    <source>
        <dbReference type="Pfam" id="PF03161"/>
    </source>
</evidence>
<dbReference type="Pfam" id="PF03161">
    <property type="entry name" value="LAGLIDADG_2"/>
    <property type="match status" value="1"/>
</dbReference>
<proteinExistence type="predicted"/>
<feature type="domain" description="Homing endonuclease LAGLIDADG" evidence="1">
    <location>
        <begin position="1"/>
        <end position="69"/>
    </location>
</feature>
<organism evidence="2">
    <name type="scientific">Ulva rigida</name>
    <dbReference type="NCBI Taxonomy" id="75689"/>
    <lineage>
        <taxon>Eukaryota</taxon>
        <taxon>Viridiplantae</taxon>
        <taxon>Chlorophyta</taxon>
        <taxon>core chlorophytes</taxon>
        <taxon>Ulvophyceae</taxon>
        <taxon>OUU clade</taxon>
        <taxon>Ulvales</taxon>
        <taxon>Ulvaceae</taxon>
        <taxon>Ulva</taxon>
    </lineage>
</organism>
<evidence type="ECO:0000313" key="2">
    <source>
        <dbReference type="EMBL" id="QWL15229.1"/>
    </source>
</evidence>